<dbReference type="Pfam" id="PF03092">
    <property type="entry name" value="BT1"/>
    <property type="match status" value="1"/>
</dbReference>
<proteinExistence type="inferred from homology"/>
<comment type="subcellular location">
    <subcellularLocation>
        <location evidence="1">Membrane</location>
        <topology evidence="1">Multi-pass membrane protein</topology>
    </subcellularLocation>
</comment>
<accession>A0A6P6S0J8</accession>
<keyword evidence="5 8" id="KW-1133">Transmembrane helix</keyword>
<dbReference type="InterPro" id="IPR039309">
    <property type="entry name" value="BT1"/>
</dbReference>
<feature type="transmembrane region" description="Helical" evidence="8">
    <location>
        <begin position="88"/>
        <end position="112"/>
    </location>
</feature>
<feature type="transmembrane region" description="Helical" evidence="8">
    <location>
        <begin position="436"/>
        <end position="456"/>
    </location>
</feature>
<evidence type="ECO:0000256" key="1">
    <source>
        <dbReference type="ARBA" id="ARBA00004141"/>
    </source>
</evidence>
<organism evidence="9 10">
    <name type="scientific">Cyclospora cayetanensis</name>
    <dbReference type="NCBI Taxonomy" id="88456"/>
    <lineage>
        <taxon>Eukaryota</taxon>
        <taxon>Sar</taxon>
        <taxon>Alveolata</taxon>
        <taxon>Apicomplexa</taxon>
        <taxon>Conoidasida</taxon>
        <taxon>Coccidia</taxon>
        <taxon>Eucoccidiorida</taxon>
        <taxon>Eimeriorina</taxon>
        <taxon>Eimeriidae</taxon>
        <taxon>Cyclospora</taxon>
    </lineage>
</organism>
<feature type="compositionally biased region" description="Basic and acidic residues" evidence="7">
    <location>
        <begin position="660"/>
        <end position="673"/>
    </location>
</feature>
<feature type="compositionally biased region" description="Low complexity" evidence="7">
    <location>
        <begin position="674"/>
        <end position="687"/>
    </location>
</feature>
<dbReference type="PANTHER" id="PTHR31585">
    <property type="entry name" value="FOLATE-BIOPTERIN TRANSPORTER 1, CHLOROPLASTIC"/>
    <property type="match status" value="1"/>
</dbReference>
<evidence type="ECO:0000256" key="6">
    <source>
        <dbReference type="ARBA" id="ARBA00023136"/>
    </source>
</evidence>
<dbReference type="OrthoDB" id="754047at2759"/>
<evidence type="ECO:0000256" key="5">
    <source>
        <dbReference type="ARBA" id="ARBA00022989"/>
    </source>
</evidence>
<protein>
    <submittedName>
        <fullName evidence="10">Uncharacterized protein LOC34622808</fullName>
    </submittedName>
</protein>
<feature type="transmembrane region" description="Helical" evidence="8">
    <location>
        <begin position="399"/>
        <end position="424"/>
    </location>
</feature>
<feature type="compositionally biased region" description="Low complexity" evidence="7">
    <location>
        <begin position="627"/>
        <end position="639"/>
    </location>
</feature>
<feature type="region of interest" description="Disordered" evidence="7">
    <location>
        <begin position="603"/>
        <end position="734"/>
    </location>
</feature>
<evidence type="ECO:0000256" key="8">
    <source>
        <dbReference type="SAM" id="Phobius"/>
    </source>
</evidence>
<dbReference type="SUPFAM" id="SSF103473">
    <property type="entry name" value="MFS general substrate transporter"/>
    <property type="match status" value="1"/>
</dbReference>
<sequence length="734" mass="79619">MNAASVPAPDLSDAALELAALDALAPRHEAELPTVAHGTSSKALPASASGNGSGSAAARGPFQRCCGRLLCHPFRSPVRYFSRLKREFGISLMTLLMSNYLFLKGAAYHMAIAASTPVFREVLKLPAEQHSVAAALFMVPWSIKGVSGSVSDLWALGGYHKRSFMLLASICGVIGATLLVACAGRLTMGVAVAGFFLIMVQASFNDLLCEGTYTRRMAEKPYTGAALTSFVWLCSSMGTFMQAIWVGPVVDHLPFQIVLAPFLPLCAQQLIILLWPWPFRSWKADGGFGGEVYIPKGERFKAFLLSEHSRLFACALCLTVCACGSMVAGLMNDRRHIVGIVYCFCSCICILITVLCTMPPYLAKPVLYMFAGRMLVPNIASQFSYWLRGGPDCVPGGPHFSWTFLLTWNALAQSLFAFIGVALFQRYVSKWTFRRAFLVTSILQQLTCLFDVAMVMRWNRKIGIPDNVWYFCSASIIEEVASMWAFMPGCVLISRLCPKNIESTMYAVVAGLQNFGQSMAKLSGNFLCYTLLGIRTLQTAEVEGCDFTNLPLGIGIAMGICPFLPISLTFCLVPNTYMDEALPESGRAEGSGAAVTVAPVQATESERAADQAAELPAPSADTDAPEEASSPPISSSDDIVLMDRRISVQAFVGTNCPNETSKESEPQEGKPQESEGVSVEEGNGSSSAKQGRLPDAVHDTSVAAVTVFRKRTQHLRQVQQQEHKPQTPNEEQPE</sequence>
<dbReference type="AlphaFoldDB" id="A0A6P6S0J8"/>
<evidence type="ECO:0000256" key="2">
    <source>
        <dbReference type="ARBA" id="ARBA00007015"/>
    </source>
</evidence>
<dbReference type="GO" id="GO:0016020">
    <property type="term" value="C:membrane"/>
    <property type="evidence" value="ECO:0007669"/>
    <property type="project" value="UniProtKB-SubCell"/>
</dbReference>
<comment type="similarity">
    <text evidence="2">Belongs to the major facilitator superfamily. Folate-biopterin transporter (TC 2.A.71) family.</text>
</comment>
<keyword evidence="6 8" id="KW-0472">Membrane</keyword>
<evidence type="ECO:0000256" key="7">
    <source>
        <dbReference type="SAM" id="MobiDB-lite"/>
    </source>
</evidence>
<feature type="transmembrane region" description="Helical" evidence="8">
    <location>
        <begin position="253"/>
        <end position="275"/>
    </location>
</feature>
<dbReference type="PANTHER" id="PTHR31585:SF51">
    <property type="entry name" value="TRANSPORTER, PUTATIVE-RELATED"/>
    <property type="match status" value="1"/>
</dbReference>
<feature type="transmembrane region" description="Helical" evidence="8">
    <location>
        <begin position="225"/>
        <end position="247"/>
    </location>
</feature>
<evidence type="ECO:0000313" key="9">
    <source>
        <dbReference type="Proteomes" id="UP000515125"/>
    </source>
</evidence>
<dbReference type="GeneID" id="34622808"/>
<reference evidence="10" key="1">
    <citation type="submission" date="2025-08" db="UniProtKB">
        <authorList>
            <consortium name="RefSeq"/>
        </authorList>
    </citation>
    <scope>IDENTIFICATION</scope>
</reference>
<feature type="transmembrane region" description="Helical" evidence="8">
    <location>
        <begin position="337"/>
        <end position="355"/>
    </location>
</feature>
<dbReference type="Proteomes" id="UP000515125">
    <property type="component" value="Unplaced"/>
</dbReference>
<keyword evidence="9" id="KW-1185">Reference proteome</keyword>
<dbReference type="InterPro" id="IPR036259">
    <property type="entry name" value="MFS_trans_sf"/>
</dbReference>
<name>A0A6P6S0J8_9EIME</name>
<keyword evidence="4 8" id="KW-0812">Transmembrane</keyword>
<keyword evidence="3" id="KW-0813">Transport</keyword>
<feature type="compositionally biased region" description="Polar residues" evidence="7">
    <location>
        <begin position="715"/>
        <end position="734"/>
    </location>
</feature>
<evidence type="ECO:0000313" key="10">
    <source>
        <dbReference type="RefSeq" id="XP_026193643.1"/>
    </source>
</evidence>
<evidence type="ECO:0000256" key="4">
    <source>
        <dbReference type="ARBA" id="ARBA00022692"/>
    </source>
</evidence>
<feature type="transmembrane region" description="Helical" evidence="8">
    <location>
        <begin position="163"/>
        <end position="180"/>
    </location>
</feature>
<gene>
    <name evidence="10" type="primary">LOC34622808</name>
</gene>
<dbReference type="RefSeq" id="XP_026193643.1">
    <property type="nucleotide sequence ID" value="XM_026337858.1"/>
</dbReference>
<feature type="transmembrane region" description="Helical" evidence="8">
    <location>
        <begin position="186"/>
        <end position="204"/>
    </location>
</feature>
<evidence type="ECO:0000256" key="3">
    <source>
        <dbReference type="ARBA" id="ARBA00022448"/>
    </source>
</evidence>
<feature type="transmembrane region" description="Helical" evidence="8">
    <location>
        <begin position="311"/>
        <end position="331"/>
    </location>
</feature>